<evidence type="ECO:0000256" key="2">
    <source>
        <dbReference type="SAM" id="Phobius"/>
    </source>
</evidence>
<keyword evidence="2" id="KW-0472">Membrane</keyword>
<dbReference type="STRING" id="1123071.SAMN02745181_1344"/>
<gene>
    <name evidence="3" type="ORF">SAMN02745181_1344</name>
</gene>
<reference evidence="3 4" key="1">
    <citation type="submission" date="2016-11" db="EMBL/GenBank/DDBJ databases">
        <authorList>
            <person name="Jaros S."/>
            <person name="Januszkiewicz K."/>
            <person name="Wedrychowicz H."/>
        </authorList>
    </citation>
    <scope>NUCLEOTIDE SEQUENCE [LARGE SCALE GENOMIC DNA]</scope>
    <source>
        <strain evidence="3 4">DSM 18772</strain>
    </source>
</reference>
<keyword evidence="4" id="KW-1185">Reference proteome</keyword>
<keyword evidence="1" id="KW-0175">Coiled coil</keyword>
<organism evidence="3 4">
    <name type="scientific">Rubritalea squalenifaciens DSM 18772</name>
    <dbReference type="NCBI Taxonomy" id="1123071"/>
    <lineage>
        <taxon>Bacteria</taxon>
        <taxon>Pseudomonadati</taxon>
        <taxon>Verrucomicrobiota</taxon>
        <taxon>Verrucomicrobiia</taxon>
        <taxon>Verrucomicrobiales</taxon>
        <taxon>Rubritaleaceae</taxon>
        <taxon>Rubritalea</taxon>
    </lineage>
</organism>
<keyword evidence="2" id="KW-1133">Transmembrane helix</keyword>
<dbReference type="AlphaFoldDB" id="A0A1M6H2E2"/>
<evidence type="ECO:0000256" key="1">
    <source>
        <dbReference type="SAM" id="Coils"/>
    </source>
</evidence>
<dbReference type="RefSeq" id="WP_143158717.1">
    <property type="nucleotide sequence ID" value="NZ_FQYR01000003.1"/>
</dbReference>
<protein>
    <submittedName>
        <fullName evidence="3">Uncharacterized protein</fullName>
    </submittedName>
</protein>
<dbReference type="EMBL" id="FQYR01000003">
    <property type="protein sequence ID" value="SHJ16378.1"/>
    <property type="molecule type" value="Genomic_DNA"/>
</dbReference>
<dbReference type="Proteomes" id="UP000184510">
    <property type="component" value="Unassembled WGS sequence"/>
</dbReference>
<dbReference type="OrthoDB" id="9894429at2"/>
<evidence type="ECO:0000313" key="3">
    <source>
        <dbReference type="EMBL" id="SHJ16378.1"/>
    </source>
</evidence>
<feature type="coiled-coil region" evidence="1">
    <location>
        <begin position="5"/>
        <end position="35"/>
    </location>
</feature>
<evidence type="ECO:0000313" key="4">
    <source>
        <dbReference type="Proteomes" id="UP000184510"/>
    </source>
</evidence>
<dbReference type="InParanoid" id="A0A1M6H2E2"/>
<name>A0A1M6H2E2_9BACT</name>
<proteinExistence type="predicted"/>
<feature type="transmembrane region" description="Helical" evidence="2">
    <location>
        <begin position="86"/>
        <end position="104"/>
    </location>
</feature>
<keyword evidence="2" id="KW-0812">Transmembrane</keyword>
<accession>A0A1M6H2E2</accession>
<sequence length="111" mass="13160">MPFRKSSKQEELEEYARQEAELRAKIEEIQGFIKEAPEKLQREEEERMQTLPAPDELAHMQREKDFIDRLTKGEIRNERRHQARSAVLFIMLAAAIIFVSLWIYKEISSAL</sequence>